<proteinExistence type="predicted"/>
<dbReference type="EMBL" id="MN739983">
    <property type="protein sequence ID" value="QHT81457.1"/>
    <property type="molecule type" value="Genomic_DNA"/>
</dbReference>
<name>A0A6C0HM61_9ZZZZ</name>
<organism evidence="1">
    <name type="scientific">viral metagenome</name>
    <dbReference type="NCBI Taxonomy" id="1070528"/>
    <lineage>
        <taxon>unclassified sequences</taxon>
        <taxon>metagenomes</taxon>
        <taxon>organismal metagenomes</taxon>
    </lineage>
</organism>
<dbReference type="AlphaFoldDB" id="A0A6C0HM61"/>
<reference evidence="1" key="1">
    <citation type="journal article" date="2020" name="Nature">
        <title>Giant virus diversity and host interactions through global metagenomics.</title>
        <authorList>
            <person name="Schulz F."/>
            <person name="Roux S."/>
            <person name="Paez-Espino D."/>
            <person name="Jungbluth S."/>
            <person name="Walsh D.A."/>
            <person name="Denef V.J."/>
            <person name="McMahon K.D."/>
            <person name="Konstantinidis K.T."/>
            <person name="Eloe-Fadrosh E.A."/>
            <person name="Kyrpides N.C."/>
            <person name="Woyke T."/>
        </authorList>
    </citation>
    <scope>NUCLEOTIDE SEQUENCE</scope>
    <source>
        <strain evidence="1">GVMAG-M-3300023184-13</strain>
    </source>
</reference>
<accession>A0A6C0HM61</accession>
<evidence type="ECO:0000313" key="1">
    <source>
        <dbReference type="EMBL" id="QHT81457.1"/>
    </source>
</evidence>
<protein>
    <submittedName>
        <fullName evidence="1">Uncharacterized protein</fullName>
    </submittedName>
</protein>
<sequence>MDMNNDIHNDMHNYILPQVPILRKKWSKLDKLVLPIILDNNNELEKFNNINNIDNIDDIDCIHKSDYNHNASTISKWRVKTHKRVTIQYIKRSQKIVNKHK</sequence>